<dbReference type="InterPro" id="IPR013762">
    <property type="entry name" value="Integrase-like_cat_sf"/>
</dbReference>
<organism evidence="3 4">
    <name type="scientific">Massilia timonae CCUG 45783</name>
    <dbReference type="NCBI Taxonomy" id="883126"/>
    <lineage>
        <taxon>Bacteria</taxon>
        <taxon>Pseudomonadati</taxon>
        <taxon>Pseudomonadota</taxon>
        <taxon>Betaproteobacteria</taxon>
        <taxon>Burkholderiales</taxon>
        <taxon>Oxalobacteraceae</taxon>
        <taxon>Telluria group</taxon>
        <taxon>Massilia</taxon>
    </lineage>
</organism>
<name>K9DD29_9BURK</name>
<evidence type="ECO:0000256" key="1">
    <source>
        <dbReference type="ARBA" id="ARBA00023172"/>
    </source>
</evidence>
<evidence type="ECO:0000313" key="3">
    <source>
        <dbReference type="EMBL" id="EKU82163.1"/>
    </source>
</evidence>
<dbReference type="GO" id="GO:0003677">
    <property type="term" value="F:DNA binding"/>
    <property type="evidence" value="ECO:0007669"/>
    <property type="project" value="InterPro"/>
</dbReference>
<evidence type="ECO:0000313" key="4">
    <source>
        <dbReference type="Proteomes" id="UP000009874"/>
    </source>
</evidence>
<dbReference type="AlphaFoldDB" id="K9DD29"/>
<dbReference type="InterPro" id="IPR011010">
    <property type="entry name" value="DNA_brk_join_enz"/>
</dbReference>
<dbReference type="Proteomes" id="UP000009874">
    <property type="component" value="Unassembled WGS sequence"/>
</dbReference>
<dbReference type="HOGENOM" id="CLU_1123486_0_0_4"/>
<feature type="domain" description="Tyr recombinase" evidence="2">
    <location>
        <begin position="44"/>
        <end position="235"/>
    </location>
</feature>
<dbReference type="GO" id="GO:0015074">
    <property type="term" value="P:DNA integration"/>
    <property type="evidence" value="ECO:0007669"/>
    <property type="project" value="InterPro"/>
</dbReference>
<dbReference type="Gene3D" id="1.10.443.10">
    <property type="entry name" value="Intergrase catalytic core"/>
    <property type="match status" value="1"/>
</dbReference>
<reference evidence="3 4" key="1">
    <citation type="submission" date="2012-09" db="EMBL/GenBank/DDBJ databases">
        <title>The Genome Sequence of Massilia timonae CCUG 45783.</title>
        <authorList>
            <consortium name="The Broad Institute Genome Sequencing Platform"/>
            <person name="Earl A."/>
            <person name="Ward D."/>
            <person name="Feldgarden M."/>
            <person name="Gevers D."/>
            <person name="Huys G."/>
            <person name="Walker B."/>
            <person name="Young S.K."/>
            <person name="Zeng Q."/>
            <person name="Gargeya S."/>
            <person name="Fitzgerald M."/>
            <person name="Haas B."/>
            <person name="Abouelleil A."/>
            <person name="Alvarado L."/>
            <person name="Arachchi H.M."/>
            <person name="Berlin A.M."/>
            <person name="Chapman S.B."/>
            <person name="Goldberg J."/>
            <person name="Griggs A."/>
            <person name="Gujja S."/>
            <person name="Hansen M."/>
            <person name="Howarth C."/>
            <person name="Imamovic A."/>
            <person name="Larimer J."/>
            <person name="McCowen C."/>
            <person name="Montmayeur A."/>
            <person name="Murphy C."/>
            <person name="Neiman D."/>
            <person name="Pearson M."/>
            <person name="Priest M."/>
            <person name="Roberts A."/>
            <person name="Saif S."/>
            <person name="Shea T."/>
            <person name="Sisk P."/>
            <person name="Sykes S."/>
            <person name="Wortman J."/>
            <person name="Nusbaum C."/>
            <person name="Birren B."/>
        </authorList>
    </citation>
    <scope>NUCLEOTIDE SEQUENCE [LARGE SCALE GENOMIC DNA]</scope>
    <source>
        <strain evidence="3 4">CCUG 45783</strain>
    </source>
</reference>
<keyword evidence="4" id="KW-1185">Reference proteome</keyword>
<dbReference type="eggNOG" id="COG0582">
    <property type="taxonomic scope" value="Bacteria"/>
</dbReference>
<dbReference type="GO" id="GO:0006310">
    <property type="term" value="P:DNA recombination"/>
    <property type="evidence" value="ECO:0007669"/>
    <property type="project" value="UniProtKB-KW"/>
</dbReference>
<dbReference type="PROSITE" id="PS51898">
    <property type="entry name" value="TYR_RECOMBINASE"/>
    <property type="match status" value="1"/>
</dbReference>
<dbReference type="EMBL" id="AGZI01000029">
    <property type="protein sequence ID" value="EKU82163.1"/>
    <property type="molecule type" value="Genomic_DNA"/>
</dbReference>
<accession>K9DD29</accession>
<proteinExistence type="predicted"/>
<protein>
    <recommendedName>
        <fullName evidence="2">Tyr recombinase domain-containing protein</fullName>
    </recommendedName>
</protein>
<comment type="caution">
    <text evidence="3">The sequence shown here is derived from an EMBL/GenBank/DDBJ whole genome shotgun (WGS) entry which is preliminary data.</text>
</comment>
<dbReference type="SUPFAM" id="SSF56349">
    <property type="entry name" value="DNA breaking-rejoining enzymes"/>
    <property type="match status" value="1"/>
</dbReference>
<dbReference type="Pfam" id="PF00589">
    <property type="entry name" value="Phage_integrase"/>
    <property type="match status" value="1"/>
</dbReference>
<evidence type="ECO:0000259" key="2">
    <source>
        <dbReference type="PROSITE" id="PS51898"/>
    </source>
</evidence>
<keyword evidence="1" id="KW-0233">DNA recombination</keyword>
<dbReference type="CDD" id="cd00796">
    <property type="entry name" value="INT_Rci_Hp1_C"/>
    <property type="match status" value="1"/>
</dbReference>
<sequence length="247" mass="28272">MTRKHPEIMAQNPLRLLKRGFSTYTPEDTALLAQDGKQPRFDIERDRRLEEGEEAAILKMFEEGSEERLFFILALETAMRMRECYTLYVDQVNLQKRTIHLERSKNGETRQVPLSSVAREVLDSFIREHQAEIAARDGRLFSFWNGDLAIRNLDRTTADVSRRFRIAFTDAGVQGLTFHDLRHEATCRLFERTTLSVVVNKDVASSHAAFLNCSGGFRSGFSQTSSFNSQSRVAPLQRSGWRCFAAS</sequence>
<gene>
    <name evidence="3" type="ORF">HMPREF9710_02474</name>
</gene>
<dbReference type="InterPro" id="IPR002104">
    <property type="entry name" value="Integrase_catalytic"/>
</dbReference>